<name>A0A840YJB4_9PROT</name>
<accession>A0A840YJB4</accession>
<evidence type="ECO:0000313" key="1">
    <source>
        <dbReference type="EMBL" id="MBB5694782.1"/>
    </source>
</evidence>
<organism evidence="1 2">
    <name type="scientific">Muricoccus pecuniae</name>
    <dbReference type="NCBI Taxonomy" id="693023"/>
    <lineage>
        <taxon>Bacteria</taxon>
        <taxon>Pseudomonadati</taxon>
        <taxon>Pseudomonadota</taxon>
        <taxon>Alphaproteobacteria</taxon>
        <taxon>Acetobacterales</taxon>
        <taxon>Roseomonadaceae</taxon>
        <taxon>Muricoccus</taxon>
    </lineage>
</organism>
<proteinExistence type="predicted"/>
<dbReference type="AlphaFoldDB" id="A0A840YJB4"/>
<evidence type="ECO:0008006" key="3">
    <source>
        <dbReference type="Google" id="ProtNLM"/>
    </source>
</evidence>
<dbReference type="Proteomes" id="UP000580654">
    <property type="component" value="Unassembled WGS sequence"/>
</dbReference>
<dbReference type="EMBL" id="JACIJD010000012">
    <property type="protein sequence ID" value="MBB5694782.1"/>
    <property type="molecule type" value="Genomic_DNA"/>
</dbReference>
<protein>
    <recommendedName>
        <fullName evidence="3">DUF3574 domain-containing protein</fullName>
    </recommendedName>
</protein>
<evidence type="ECO:0000313" key="2">
    <source>
        <dbReference type="Proteomes" id="UP000580654"/>
    </source>
</evidence>
<gene>
    <name evidence="1" type="ORF">FHS87_002834</name>
</gene>
<dbReference type="RefSeq" id="WP_184519436.1">
    <property type="nucleotide sequence ID" value="NZ_JACIJD010000012.1"/>
</dbReference>
<reference evidence="1 2" key="1">
    <citation type="submission" date="2020-08" db="EMBL/GenBank/DDBJ databases">
        <title>Genomic Encyclopedia of Type Strains, Phase IV (KMG-IV): sequencing the most valuable type-strain genomes for metagenomic binning, comparative biology and taxonomic classification.</title>
        <authorList>
            <person name="Goeker M."/>
        </authorList>
    </citation>
    <scope>NUCLEOTIDE SEQUENCE [LARGE SCALE GENOMIC DNA]</scope>
    <source>
        <strain evidence="1 2">DSM 25622</strain>
    </source>
</reference>
<sequence length="133" mass="13633">MRAAALLPLLLAACAATPSCPTGTAPAAVAELAFGRNGGDGALRVGEADWAAFLAEEATPRFPDGLTAMDAQGQWRGADGRIAREPAKLLLLVLPGASMAEAAARTAPLAEAYRARFGQESVLRNLRPGCAGF</sequence>
<keyword evidence="2" id="KW-1185">Reference proteome</keyword>
<dbReference type="InterPro" id="IPR021957">
    <property type="entry name" value="DUF3574"/>
</dbReference>
<comment type="caution">
    <text evidence="1">The sequence shown here is derived from an EMBL/GenBank/DDBJ whole genome shotgun (WGS) entry which is preliminary data.</text>
</comment>
<dbReference type="Pfam" id="PF12098">
    <property type="entry name" value="DUF3574"/>
    <property type="match status" value="1"/>
</dbReference>